<accession>A0ABQ4G1G8</accession>
<keyword evidence="2" id="KW-1133">Transmembrane helix</keyword>
<feature type="region of interest" description="Disordered" evidence="1">
    <location>
        <begin position="141"/>
        <end position="165"/>
    </location>
</feature>
<dbReference type="Pfam" id="PF04120">
    <property type="entry name" value="Iron_permease"/>
    <property type="match status" value="1"/>
</dbReference>
<dbReference type="InterPro" id="IPR007251">
    <property type="entry name" value="Iron_permease_Fet4"/>
</dbReference>
<gene>
    <name evidence="3" type="ORF">Mco01_39070</name>
</gene>
<evidence type="ECO:0000313" key="3">
    <source>
        <dbReference type="EMBL" id="GIH40907.1"/>
    </source>
</evidence>
<dbReference type="RefSeq" id="WP_204058292.1">
    <property type="nucleotide sequence ID" value="NZ_BAAAGP010000014.1"/>
</dbReference>
<keyword evidence="2" id="KW-0472">Membrane</keyword>
<protein>
    <submittedName>
        <fullName evidence="3">Iron permease</fullName>
    </submittedName>
</protein>
<keyword evidence="4" id="KW-1185">Reference proteome</keyword>
<comment type="caution">
    <text evidence="3">The sequence shown here is derived from an EMBL/GenBank/DDBJ whole genome shotgun (WGS) entry which is preliminary data.</text>
</comment>
<dbReference type="EMBL" id="BOOC01000017">
    <property type="protein sequence ID" value="GIH40907.1"/>
    <property type="molecule type" value="Genomic_DNA"/>
</dbReference>
<evidence type="ECO:0000313" key="4">
    <source>
        <dbReference type="Proteomes" id="UP000603904"/>
    </source>
</evidence>
<feature type="transmembrane region" description="Helical" evidence="2">
    <location>
        <begin position="68"/>
        <end position="88"/>
    </location>
</feature>
<reference evidence="3 4" key="1">
    <citation type="submission" date="2021-01" db="EMBL/GenBank/DDBJ databases">
        <title>Whole genome shotgun sequence of Microbispora corallina NBRC 16416.</title>
        <authorList>
            <person name="Komaki H."/>
            <person name="Tamura T."/>
        </authorList>
    </citation>
    <scope>NUCLEOTIDE SEQUENCE [LARGE SCALE GENOMIC DNA]</scope>
    <source>
        <strain evidence="3 4">NBRC 16416</strain>
    </source>
</reference>
<feature type="compositionally biased region" description="Basic and acidic residues" evidence="1">
    <location>
        <begin position="1"/>
        <end position="13"/>
    </location>
</feature>
<sequence>MAIRHDRTEDDPRTSPSAPQDRSTRITRGIARTTAMAGSFPAILIAALLALAWVVGGLFVSGGYGNTGYQLPVSTISSIVTFVMVFVIQSSQNRDSRALQAKIDAQNDVLAAVARHLGLENDQYLLTRLVGLEEAPEAEIDREQRRVRGSASRTADVLGEDEDDA</sequence>
<evidence type="ECO:0000256" key="1">
    <source>
        <dbReference type="SAM" id="MobiDB-lite"/>
    </source>
</evidence>
<name>A0ABQ4G1G8_9ACTN</name>
<proteinExistence type="predicted"/>
<feature type="transmembrane region" description="Helical" evidence="2">
    <location>
        <begin position="35"/>
        <end position="56"/>
    </location>
</feature>
<feature type="region of interest" description="Disordered" evidence="1">
    <location>
        <begin position="1"/>
        <end position="24"/>
    </location>
</feature>
<dbReference type="Proteomes" id="UP000603904">
    <property type="component" value="Unassembled WGS sequence"/>
</dbReference>
<evidence type="ECO:0000256" key="2">
    <source>
        <dbReference type="SAM" id="Phobius"/>
    </source>
</evidence>
<organism evidence="3 4">
    <name type="scientific">Microbispora corallina</name>
    <dbReference type="NCBI Taxonomy" id="83302"/>
    <lineage>
        <taxon>Bacteria</taxon>
        <taxon>Bacillati</taxon>
        <taxon>Actinomycetota</taxon>
        <taxon>Actinomycetes</taxon>
        <taxon>Streptosporangiales</taxon>
        <taxon>Streptosporangiaceae</taxon>
        <taxon>Microbispora</taxon>
    </lineage>
</organism>
<keyword evidence="2" id="KW-0812">Transmembrane</keyword>